<dbReference type="Proteomes" id="UP000230344">
    <property type="component" value="Unassembled WGS sequence"/>
</dbReference>
<proteinExistence type="predicted"/>
<evidence type="ECO:0000256" key="1">
    <source>
        <dbReference type="SAM" id="Phobius"/>
    </source>
</evidence>
<keyword evidence="1" id="KW-0812">Transmembrane</keyword>
<protein>
    <submittedName>
        <fullName evidence="2">Uncharacterized protein</fullName>
    </submittedName>
</protein>
<dbReference type="AlphaFoldDB" id="A0A2M7QFV1"/>
<organism evidence="2 3">
    <name type="scientific">Candidatus Roizmanbacteria bacterium CG_4_10_14_0_8_um_filter_35_28</name>
    <dbReference type="NCBI Taxonomy" id="1974827"/>
    <lineage>
        <taxon>Bacteria</taxon>
        <taxon>Candidatus Roizmaniibacteriota</taxon>
    </lineage>
</organism>
<name>A0A2M7QFV1_9BACT</name>
<evidence type="ECO:0000313" key="2">
    <source>
        <dbReference type="EMBL" id="PIY70885.1"/>
    </source>
</evidence>
<feature type="transmembrane region" description="Helical" evidence="1">
    <location>
        <begin position="14"/>
        <end position="32"/>
    </location>
</feature>
<comment type="caution">
    <text evidence="2">The sequence shown here is derived from an EMBL/GenBank/DDBJ whole genome shotgun (WGS) entry which is preliminary data.</text>
</comment>
<keyword evidence="1" id="KW-1133">Transmembrane helix</keyword>
<accession>A0A2M7QFV1</accession>
<gene>
    <name evidence="2" type="ORF">COY88_03255</name>
</gene>
<dbReference type="EMBL" id="PFLH01000057">
    <property type="protein sequence ID" value="PIY70885.1"/>
    <property type="molecule type" value="Genomic_DNA"/>
</dbReference>
<evidence type="ECO:0000313" key="3">
    <source>
        <dbReference type="Proteomes" id="UP000230344"/>
    </source>
</evidence>
<reference evidence="3" key="1">
    <citation type="submission" date="2017-09" db="EMBL/GenBank/DDBJ databases">
        <title>Depth-based differentiation of microbial function through sediment-hosted aquifers and enrichment of novel symbionts in the deep terrestrial subsurface.</title>
        <authorList>
            <person name="Probst A.J."/>
            <person name="Ladd B."/>
            <person name="Jarett J.K."/>
            <person name="Geller-Mcgrath D.E."/>
            <person name="Sieber C.M.K."/>
            <person name="Emerson J.B."/>
            <person name="Anantharaman K."/>
            <person name="Thomas B.C."/>
            <person name="Malmstrom R."/>
            <person name="Stieglmeier M."/>
            <person name="Klingl A."/>
            <person name="Woyke T."/>
            <person name="Ryan C.M."/>
            <person name="Banfield J.F."/>
        </authorList>
    </citation>
    <scope>NUCLEOTIDE SEQUENCE [LARGE SCALE GENOMIC DNA]</scope>
</reference>
<sequence length="568" mass="64653">MAEHIRKLCIRKPYFYIFIFILLIFTGIFYLSNKLNLTSLSTSSKAAKPKTAAITKPKTAAMRLTGGLNNPCFSNPPFCNSNVSPQLFCDASLDFWVSYYLAEEQNNVPKLDWSQTTCRYKKDIIGQDTRLCRSSDDPNYAINGPCNPGLSCFVDASTESIDNYFKTKVGNITLDTPQEAAINTYKSGEISNYGDPIVNICLPESLSAVEDCGDQGQDPCPGDVCYSPNKLTVEHKCDSCGALGQIPCREHDWTFCTDPFTEVSEDIPICKHRGGLGEEPWYDSENGINKCSDPQLFIWGDKNKGSFGLDCGSDTIVSSENPQLCQPMPSSQDFLDYDQLGKGFEATGKRSIRLAVYTYLELPEGFKSISNIDYNNFGLVSDRRYKIYIDVNSTKLTKEKTQNLLFNNIDKDKLNKIFWNLELKFDEISDKLDFSTTNGKYSINDSYLTASCNGHEIKLPVYDVDKQCMASIYASFVPDHDFYHYTSSQDDVIRNNYYEMGAQAWNQCQFRFDKDNEIIFKQLHLTFTNDYNYQVVYNYDFSKAKNNYVDIVFIYNHQTPAFLKLKQR</sequence>
<keyword evidence="1" id="KW-0472">Membrane</keyword>